<accession>E3HBW2</accession>
<organism evidence="1 2">
    <name type="scientific">Ilyobacter polytropus (strain ATCC 51220 / DSM 2926 / LMG 16218 / CuHBu1)</name>
    <dbReference type="NCBI Taxonomy" id="572544"/>
    <lineage>
        <taxon>Bacteria</taxon>
        <taxon>Fusobacteriati</taxon>
        <taxon>Fusobacteriota</taxon>
        <taxon>Fusobacteriia</taxon>
        <taxon>Fusobacteriales</taxon>
        <taxon>Fusobacteriaceae</taxon>
        <taxon>Ilyobacter</taxon>
    </lineage>
</organism>
<dbReference type="RefSeq" id="WP_013388947.1">
    <property type="nucleotide sequence ID" value="NC_014633.1"/>
</dbReference>
<dbReference type="EMBL" id="CP002282">
    <property type="protein sequence ID" value="ADO84288.1"/>
    <property type="molecule type" value="Genomic_DNA"/>
</dbReference>
<name>E3HBW2_ILYPC</name>
<reference evidence="1 2" key="1">
    <citation type="journal article" date="2010" name="Stand. Genomic Sci.">
        <title>Complete genome sequence of Ilyobacter polytropus type strain (CuHbu1).</title>
        <authorList>
            <person name="Sikorski J."/>
            <person name="Chertkov O."/>
            <person name="Lapidus A."/>
            <person name="Nolan M."/>
            <person name="Lucas S."/>
            <person name="Del Rio T.G."/>
            <person name="Tice H."/>
            <person name="Cheng J.F."/>
            <person name="Tapia R."/>
            <person name="Han C."/>
            <person name="Goodwin L."/>
            <person name="Pitluck S."/>
            <person name="Liolios K."/>
            <person name="Ivanova N."/>
            <person name="Mavromatis K."/>
            <person name="Mikhailova N."/>
            <person name="Pati A."/>
            <person name="Chen A."/>
            <person name="Palaniappan K."/>
            <person name="Land M."/>
            <person name="Hauser L."/>
            <person name="Chang Y.J."/>
            <person name="Jeffries C.D."/>
            <person name="Brambilla E."/>
            <person name="Yasawong M."/>
            <person name="Rohde M."/>
            <person name="Pukall R."/>
            <person name="Spring S."/>
            <person name="Goker M."/>
            <person name="Woyke T."/>
            <person name="Bristow J."/>
            <person name="Eisen J.A."/>
            <person name="Markowitz V."/>
            <person name="Hugenholtz P."/>
            <person name="Kyrpides N.C."/>
            <person name="Klenk H.P."/>
        </authorList>
    </citation>
    <scope>NUCLEOTIDE SEQUENCE [LARGE SCALE GENOMIC DNA]</scope>
    <source>
        <strain evidence="2">ATCC 51220 / DSM 2926 / LMG 16218 / CuHBu1</strain>
        <plasmid evidence="2">pILYOP01</plasmid>
    </source>
</reference>
<sequence length="280" mass="32491">MLKEIIIDEDFGGVVKTYFEMQSEFNQNIKFPISRSNIPEFNMKEKITTIGKVDIICGNSKLLNFTLKFLKSNGVNYFEVKNRECKIIFEGKVSKDNNKVISTDRYLAYSISETLSVKRSIEVCKFFVNLFSGEKLEFNIGYLSASVTLENKIERFKIQKVLDTLNKYNFICNEEKITPNEKFTKVLKNSYEVDLIYQLMLEKPIESKININIKNGEFIEGDTINIVRNFKTHLKNLKFNLTEEIYVESPITESELIDGEVSIFGKNSKIIFKKNLDFSS</sequence>
<dbReference type="OrthoDB" id="9802350at2"/>
<dbReference type="Proteomes" id="UP000006875">
    <property type="component" value="Plasmid pILYOP01"/>
</dbReference>
<dbReference type="AlphaFoldDB" id="E3HBW2"/>
<geneLocation type="plasmid" evidence="1 2">
    <name>pILYOP01</name>
</geneLocation>
<proteinExistence type="predicted"/>
<keyword evidence="2" id="KW-1185">Reference proteome</keyword>
<evidence type="ECO:0000313" key="1">
    <source>
        <dbReference type="EMBL" id="ADO84288.1"/>
    </source>
</evidence>
<protein>
    <submittedName>
        <fullName evidence="1">Uncharacterized protein</fullName>
    </submittedName>
</protein>
<dbReference type="KEGG" id="ipo:Ilyop_2529"/>
<keyword evidence="1" id="KW-0614">Plasmid</keyword>
<evidence type="ECO:0000313" key="2">
    <source>
        <dbReference type="Proteomes" id="UP000006875"/>
    </source>
</evidence>
<dbReference type="HOGENOM" id="CLU_993145_0_0_0"/>
<gene>
    <name evidence="1" type="ordered locus">Ilyop_2529</name>
</gene>